<comment type="caution">
    <text evidence="2">The sequence shown here is derived from an EMBL/GenBank/DDBJ whole genome shotgun (WGS) entry which is preliminary data.</text>
</comment>
<dbReference type="EMBL" id="JAYGJQ010000001">
    <property type="protein sequence ID" value="MEA9355402.1"/>
    <property type="molecule type" value="Genomic_DNA"/>
</dbReference>
<evidence type="ECO:0000313" key="2">
    <source>
        <dbReference type="EMBL" id="MEA9355402.1"/>
    </source>
</evidence>
<gene>
    <name evidence="2" type="ORF">SHI21_04295</name>
</gene>
<reference evidence="2 3" key="1">
    <citation type="submission" date="2023-11" db="EMBL/GenBank/DDBJ databases">
        <title>A Novel Polar Bacteriovorax (B. antarcticus) Isolated from the Biocrust in Antarctica.</title>
        <authorList>
            <person name="Mun W."/>
            <person name="Choi S.Y."/>
            <person name="Mitchell R.J."/>
        </authorList>
    </citation>
    <scope>NUCLEOTIDE SEQUENCE [LARGE SCALE GENOMIC DNA]</scope>
    <source>
        <strain evidence="2 3">PP10</strain>
    </source>
</reference>
<sequence>MKSSILLGLTILLSVSSVFAQDSNKLISIGKNNVDSVSMYDSVLHIVLKDEVDSDKSYIISCENNVLALTVLGGETAQLTAVGKVANCKTTIRDIFDIAFSETMSADLKVSDKTDSQGVYGLSLSYSTSK</sequence>
<name>A0ABU5VQT2_9BACT</name>
<keyword evidence="3" id="KW-1185">Reference proteome</keyword>
<feature type="chain" id="PRO_5045804969" evidence="1">
    <location>
        <begin position="21"/>
        <end position="130"/>
    </location>
</feature>
<protein>
    <submittedName>
        <fullName evidence="2">Uncharacterized protein</fullName>
    </submittedName>
</protein>
<evidence type="ECO:0000313" key="3">
    <source>
        <dbReference type="Proteomes" id="UP001302274"/>
    </source>
</evidence>
<dbReference type="RefSeq" id="WP_323574912.1">
    <property type="nucleotide sequence ID" value="NZ_JAYGJQ010000001.1"/>
</dbReference>
<accession>A0ABU5VQT2</accession>
<organism evidence="2 3">
    <name type="scientific">Bacteriovorax antarcticus</name>
    <dbReference type="NCBI Taxonomy" id="3088717"/>
    <lineage>
        <taxon>Bacteria</taxon>
        <taxon>Pseudomonadati</taxon>
        <taxon>Bdellovibrionota</taxon>
        <taxon>Bacteriovoracia</taxon>
        <taxon>Bacteriovoracales</taxon>
        <taxon>Bacteriovoracaceae</taxon>
        <taxon>Bacteriovorax</taxon>
    </lineage>
</organism>
<evidence type="ECO:0000256" key="1">
    <source>
        <dbReference type="SAM" id="SignalP"/>
    </source>
</evidence>
<proteinExistence type="predicted"/>
<keyword evidence="1" id="KW-0732">Signal</keyword>
<feature type="signal peptide" evidence="1">
    <location>
        <begin position="1"/>
        <end position="20"/>
    </location>
</feature>
<dbReference type="Proteomes" id="UP001302274">
    <property type="component" value="Unassembled WGS sequence"/>
</dbReference>